<reference evidence="1" key="1">
    <citation type="submission" date="2016-10" db="EMBL/GenBank/DDBJ databases">
        <authorList>
            <person name="Benchimol M."/>
            <person name="Almeida L.G."/>
            <person name="Vasconcelos A.T."/>
            <person name="Perreira-Neves A."/>
            <person name="Rosa I.A."/>
            <person name="Tasca T."/>
            <person name="Bogo M.R."/>
            <person name="de Souza W."/>
        </authorList>
    </citation>
    <scope>NUCLEOTIDE SEQUENCE [LARGE SCALE GENOMIC DNA]</scope>
    <source>
        <strain evidence="1">K</strain>
    </source>
</reference>
<proteinExistence type="predicted"/>
<keyword evidence="2" id="KW-1185">Reference proteome</keyword>
<dbReference type="Gene3D" id="3.40.50.300">
    <property type="entry name" value="P-loop containing nucleotide triphosphate hydrolases"/>
    <property type="match status" value="1"/>
</dbReference>
<dbReference type="GeneID" id="94848612"/>
<evidence type="ECO:0000313" key="1">
    <source>
        <dbReference type="EMBL" id="OHT16674.1"/>
    </source>
</evidence>
<dbReference type="AlphaFoldDB" id="A0A1J4KZU4"/>
<dbReference type="Proteomes" id="UP000179807">
    <property type="component" value="Unassembled WGS sequence"/>
</dbReference>
<organism evidence="1 2">
    <name type="scientific">Tritrichomonas foetus</name>
    <dbReference type="NCBI Taxonomy" id="1144522"/>
    <lineage>
        <taxon>Eukaryota</taxon>
        <taxon>Metamonada</taxon>
        <taxon>Parabasalia</taxon>
        <taxon>Tritrichomonadida</taxon>
        <taxon>Tritrichomonadidae</taxon>
        <taxon>Tritrichomonas</taxon>
    </lineage>
</organism>
<sequence length="196" mass="22831">MSTHIQIAIVGFISSCKNVIHQMLIGSSFEVINSQDQDNQTVIHTKLFHENNDYRVSFWNFQKENIYNDDPPIIYRNMNAIIYLVDSADKRSIIALTNLLTQINAHYNHGSIFQMILDIRKKNTKKEHSHSLQKISSQFAIDHHRLTLDDCKSFNNFLILSVINTFTLINCRRETKHSFCVILNDSHEDDEMVKCC</sequence>
<dbReference type="EMBL" id="MLAK01000084">
    <property type="protein sequence ID" value="OHT16674.1"/>
    <property type="molecule type" value="Genomic_DNA"/>
</dbReference>
<accession>A0A1J4KZU4</accession>
<dbReference type="InterPro" id="IPR027417">
    <property type="entry name" value="P-loop_NTPase"/>
</dbReference>
<protein>
    <submittedName>
        <fullName evidence="1">Uncharacterized protein</fullName>
    </submittedName>
</protein>
<evidence type="ECO:0000313" key="2">
    <source>
        <dbReference type="Proteomes" id="UP000179807"/>
    </source>
</evidence>
<dbReference type="SUPFAM" id="SSF52540">
    <property type="entry name" value="P-loop containing nucleoside triphosphate hydrolases"/>
    <property type="match status" value="1"/>
</dbReference>
<gene>
    <name evidence="1" type="ORF">TRFO_41658</name>
</gene>
<name>A0A1J4KZU4_9EUKA</name>
<dbReference type="VEuPathDB" id="TrichDB:TRFO_41658"/>
<comment type="caution">
    <text evidence="1">The sequence shown here is derived from an EMBL/GenBank/DDBJ whole genome shotgun (WGS) entry which is preliminary data.</text>
</comment>
<dbReference type="RefSeq" id="XP_068369810.1">
    <property type="nucleotide sequence ID" value="XM_068513908.1"/>
</dbReference>